<dbReference type="InterPro" id="IPR050312">
    <property type="entry name" value="IolE/XylAMocC-like"/>
</dbReference>
<dbReference type="Gene3D" id="3.20.20.150">
    <property type="entry name" value="Divalent-metal-dependent TIM barrel enzymes"/>
    <property type="match status" value="1"/>
</dbReference>
<evidence type="ECO:0000313" key="3">
    <source>
        <dbReference type="Proteomes" id="UP001501508"/>
    </source>
</evidence>
<evidence type="ECO:0000259" key="1">
    <source>
        <dbReference type="Pfam" id="PF01261"/>
    </source>
</evidence>
<dbReference type="PANTHER" id="PTHR12110">
    <property type="entry name" value="HYDROXYPYRUVATE ISOMERASE"/>
    <property type="match status" value="1"/>
</dbReference>
<dbReference type="InterPro" id="IPR013022">
    <property type="entry name" value="Xyl_isomerase-like_TIM-brl"/>
</dbReference>
<proteinExistence type="predicted"/>
<dbReference type="Proteomes" id="UP001501508">
    <property type="component" value="Unassembled WGS sequence"/>
</dbReference>
<dbReference type="GO" id="GO:0016853">
    <property type="term" value="F:isomerase activity"/>
    <property type="evidence" value="ECO:0007669"/>
    <property type="project" value="UniProtKB-KW"/>
</dbReference>
<dbReference type="EMBL" id="BAABEY010000025">
    <property type="protein sequence ID" value="GAA4441083.1"/>
    <property type="molecule type" value="Genomic_DNA"/>
</dbReference>
<keyword evidence="3" id="KW-1185">Reference proteome</keyword>
<dbReference type="PROSITE" id="PS51318">
    <property type="entry name" value="TAT"/>
    <property type="match status" value="1"/>
</dbReference>
<dbReference type="InterPro" id="IPR006311">
    <property type="entry name" value="TAT_signal"/>
</dbReference>
<sequence>MRDSQFSRRAFIKNTTALAAIPFLSPELLKAENKTSQEFPKIHIFSKHLQFLDYEAMSDVVREMGFDGIDLTVRPKGHVLPERVEDDLPKAAEAMRKAGLSPSLFCTAVESAVNAQDVRLLQTASKLGFQYYRMNWYRYPENQTQPAALSSFSQKIGGLSKLNKKLNLVGCYQNHAGLLIGSSMWEVFQLLSRADTQSMGSQYDIRHAVVEGGLSWQNGLRLIRPHIKTVILKDFQWSDRTGKWAAQNVPLGQGMVDWLTYFKLLKQYNVQVPFCLHLEYPLGGAESGSSKINVSPTTVYEAMKRDLAKAKELWEKA</sequence>
<dbReference type="InterPro" id="IPR036237">
    <property type="entry name" value="Xyl_isomerase-like_sf"/>
</dbReference>
<organism evidence="2 3">
    <name type="scientific">Ravibacter arvi</name>
    <dbReference type="NCBI Taxonomy" id="2051041"/>
    <lineage>
        <taxon>Bacteria</taxon>
        <taxon>Pseudomonadati</taxon>
        <taxon>Bacteroidota</taxon>
        <taxon>Cytophagia</taxon>
        <taxon>Cytophagales</taxon>
        <taxon>Spirosomataceae</taxon>
        <taxon>Ravibacter</taxon>
    </lineage>
</organism>
<evidence type="ECO:0000313" key="2">
    <source>
        <dbReference type="EMBL" id="GAA4441083.1"/>
    </source>
</evidence>
<feature type="domain" description="Xylose isomerase-like TIM barrel" evidence="1">
    <location>
        <begin position="60"/>
        <end position="279"/>
    </location>
</feature>
<dbReference type="PANTHER" id="PTHR12110:SF53">
    <property type="entry name" value="BLR5974 PROTEIN"/>
    <property type="match status" value="1"/>
</dbReference>
<dbReference type="Pfam" id="PF01261">
    <property type="entry name" value="AP_endonuc_2"/>
    <property type="match status" value="1"/>
</dbReference>
<accession>A0ABP8LZC2</accession>
<dbReference type="RefSeq" id="WP_345029755.1">
    <property type="nucleotide sequence ID" value="NZ_BAABEY010000025.1"/>
</dbReference>
<keyword evidence="2" id="KW-0413">Isomerase</keyword>
<reference evidence="3" key="1">
    <citation type="journal article" date="2019" name="Int. J. Syst. Evol. Microbiol.">
        <title>The Global Catalogue of Microorganisms (GCM) 10K type strain sequencing project: providing services to taxonomists for standard genome sequencing and annotation.</title>
        <authorList>
            <consortium name="The Broad Institute Genomics Platform"/>
            <consortium name="The Broad Institute Genome Sequencing Center for Infectious Disease"/>
            <person name="Wu L."/>
            <person name="Ma J."/>
        </authorList>
    </citation>
    <scope>NUCLEOTIDE SEQUENCE [LARGE SCALE GENOMIC DNA]</scope>
    <source>
        <strain evidence="3">JCM 31920</strain>
    </source>
</reference>
<name>A0ABP8LZC2_9BACT</name>
<dbReference type="SUPFAM" id="SSF51658">
    <property type="entry name" value="Xylose isomerase-like"/>
    <property type="match status" value="1"/>
</dbReference>
<comment type="caution">
    <text evidence="2">The sequence shown here is derived from an EMBL/GenBank/DDBJ whole genome shotgun (WGS) entry which is preliminary data.</text>
</comment>
<protein>
    <submittedName>
        <fullName evidence="2">Sugar phosphate isomerase/epimerase</fullName>
    </submittedName>
</protein>
<gene>
    <name evidence="2" type="ORF">GCM10023091_25710</name>
</gene>